<accession>A0AAF5DF17</accession>
<dbReference type="PANTHER" id="PTHR47411:SF3">
    <property type="entry name" value="I-BETA-1,3-N-ACETYLGLUCOSAMINYLTRANSFERASE"/>
    <property type="match status" value="1"/>
</dbReference>
<keyword evidence="1" id="KW-0732">Signal</keyword>
<protein>
    <submittedName>
        <fullName evidence="3">N-acetyllactosaminide beta-1,3-N-acetylglucosaminyltransferase</fullName>
    </submittedName>
</protein>
<evidence type="ECO:0000256" key="1">
    <source>
        <dbReference type="SAM" id="SignalP"/>
    </source>
</evidence>
<name>A0AAF5DF17_STRER</name>
<organism evidence="2 3">
    <name type="scientific">Strongyloides stercoralis</name>
    <name type="common">Threadworm</name>
    <dbReference type="NCBI Taxonomy" id="6248"/>
    <lineage>
        <taxon>Eukaryota</taxon>
        <taxon>Metazoa</taxon>
        <taxon>Ecdysozoa</taxon>
        <taxon>Nematoda</taxon>
        <taxon>Chromadorea</taxon>
        <taxon>Rhabditida</taxon>
        <taxon>Tylenchina</taxon>
        <taxon>Panagrolaimomorpha</taxon>
        <taxon>Strongyloidoidea</taxon>
        <taxon>Strongyloididae</taxon>
        <taxon>Strongyloides</taxon>
    </lineage>
</organism>
<dbReference type="PANTHER" id="PTHR47411">
    <property type="entry name" value="B3GNT1, BETA-1,3-N-ACETYLGUCOSAMINYLTRANSFERASE 1, HOMOLOG"/>
    <property type="match status" value="1"/>
</dbReference>
<dbReference type="Proteomes" id="UP000035681">
    <property type="component" value="Unplaced"/>
</dbReference>
<sequence length="829" mass="98747">MDLLFFIQIIIFFLIHNSKMAFVKVRVAESSVHNSEYCVSYYYWKDSMNLTSENPRITLVLHATIGYMNYLADQINIWEGPISVALYVPTPEKIECIFHKHRYCAVYNSNDILYFQVLTHFKHIYDTTKISLHFFFKKKDFKQCPHIILKGIKKPNKNALEKYKTIISQVSNFQEFFDIYPINTARNIARLGKRTVLFLSGDIENYSSLNYESKVAKLAKDLLLNNNRKLVLVHRRFEVNDSSTIPRTKTELKKLYENKEAFVFHWFFYSFGHQIPKLKSWFYTEEDFDETSISWTTNYKYPSWEPQFVGNDEVPFHVEGFPYRLRSNTHLGILMCYQEFEFGILNDVFTVHKGIKRKLTGNEKKSKFKSLHNFHKLLKKFNIYLQEKYPNKTKEYFTLFLYIIVLLSRGQSSVTNKPFIKQYLSLLALQFFQYFKKNLTTLEAQPFMALVKVRVAESSVHNNEYCVSYYYWKDSMNLTSKNPRITLVLHATIRYINYLADQINMWEGPISVALYFPTPEKVECIFHKHRYCAVYNSSDILYFQALTHFKHIYDTKKVSLHFFFKKNDFEQCPHIILKGIKVPNGNILKKYNKILSKINNLYKFFDIYPINAARNMARLGKRTTLFLSGDIENYPSLHYESKVAKLAKDLLLNNNRKLVLVHRRFEVNDSSTIPRTKTELKKLYENKEAFVFHYHFSSGAHKIPKLKIWFNNTENMHETKIAFINEKIPVHWEPQFVGNDEVPFHDEKFSYRKRSNTQLTHVMCYQGFDFAIMDDVFTVHQGIKRRLTTEEREARNLNYKEFKKMLKKFNSNLKKTYPEMIKRCRSLRQ</sequence>
<keyword evidence="2" id="KW-1185">Reference proteome</keyword>
<dbReference type="WBParaSite" id="TCONS_00010758.p1">
    <property type="protein sequence ID" value="TCONS_00010758.p1"/>
    <property type="gene ID" value="XLOC_004374"/>
</dbReference>
<evidence type="ECO:0000313" key="3">
    <source>
        <dbReference type="WBParaSite" id="TCONS_00010758.p1"/>
    </source>
</evidence>
<evidence type="ECO:0000313" key="2">
    <source>
        <dbReference type="Proteomes" id="UP000035681"/>
    </source>
</evidence>
<dbReference type="Pfam" id="PF13896">
    <property type="entry name" value="Glyco_transf_49"/>
    <property type="match status" value="2"/>
</dbReference>
<feature type="chain" id="PRO_5042172801" evidence="1">
    <location>
        <begin position="22"/>
        <end position="829"/>
    </location>
</feature>
<proteinExistence type="predicted"/>
<reference evidence="3" key="1">
    <citation type="submission" date="2024-02" db="UniProtKB">
        <authorList>
            <consortium name="WormBaseParasite"/>
        </authorList>
    </citation>
    <scope>IDENTIFICATION</scope>
</reference>
<dbReference type="AlphaFoldDB" id="A0AAF5DF17"/>
<feature type="signal peptide" evidence="1">
    <location>
        <begin position="1"/>
        <end position="21"/>
    </location>
</feature>